<dbReference type="GeneID" id="96607932"/>
<accession>A0A0A1DHA5</accession>
<dbReference type="EMBL" id="CP009896">
    <property type="protein sequence ID" value="AIY15977.1"/>
    <property type="molecule type" value="Genomic_DNA"/>
</dbReference>
<reference evidence="1 2" key="1">
    <citation type="journal article" date="2015" name="Genome Announc.">
        <title>Complete Genome Sequence of Steroid-Transforming Nocardioides simplex VKM Ac-2033D.</title>
        <authorList>
            <person name="Shtratnikova V.Y."/>
            <person name="Schelkunov M.I."/>
            <person name="Pekov Y.A."/>
            <person name="Fokina V.V."/>
            <person name="Logacheva M.D."/>
            <person name="Sokolov S.L."/>
            <person name="Bragin E.Y."/>
            <person name="Ashapkin V.V."/>
            <person name="Donova M.V."/>
        </authorList>
    </citation>
    <scope>NUCLEOTIDE SEQUENCE [LARGE SCALE GENOMIC DNA]</scope>
    <source>
        <strain evidence="1 2">VKM Ac-2033D</strain>
    </source>
</reference>
<evidence type="ECO:0000313" key="2">
    <source>
        <dbReference type="Proteomes" id="UP000030300"/>
    </source>
</evidence>
<name>A0A0A1DHA5_NOCSI</name>
<dbReference type="AlphaFoldDB" id="A0A0A1DHA5"/>
<proteinExistence type="predicted"/>
<dbReference type="HOGENOM" id="CLU_107965_1_0_11"/>
<evidence type="ECO:0000313" key="1">
    <source>
        <dbReference type="EMBL" id="AIY15977.1"/>
    </source>
</evidence>
<dbReference type="Pfam" id="PF09656">
    <property type="entry name" value="PGPGW"/>
    <property type="match status" value="1"/>
</dbReference>
<keyword evidence="2" id="KW-1185">Reference proteome</keyword>
<dbReference type="eggNOG" id="COG3087">
    <property type="taxonomic scope" value="Bacteria"/>
</dbReference>
<dbReference type="STRING" id="2045.KR76_02950"/>
<dbReference type="RefSeq" id="WP_038676510.1">
    <property type="nucleotide sequence ID" value="NZ_BJMC01000005.1"/>
</dbReference>
<protein>
    <submittedName>
        <fullName evidence="1">Putative membrane protein</fullName>
    </submittedName>
</protein>
<dbReference type="Proteomes" id="UP000030300">
    <property type="component" value="Chromosome"/>
</dbReference>
<sequence>MTGAAKRLLLEVLGWLLLVAGVAALVLPGPGLLLMAAGLAVLSQQYTWAERLLDPVLLRALRAAAEGVETWPRVIMSTIGALAIGAFGVVWLVDPDMPNWWPIAERWWLPGGVWTGITLLLSCVIALVLIVYSFRRFHGKPEARAALEGEINDADERRHHEDDED</sequence>
<dbReference type="InterPro" id="IPR019099">
    <property type="entry name" value="Uncharacterised_PGPGW_TM"/>
</dbReference>
<organism evidence="1 2">
    <name type="scientific">Nocardioides simplex</name>
    <name type="common">Arthrobacter simplex</name>
    <dbReference type="NCBI Taxonomy" id="2045"/>
    <lineage>
        <taxon>Bacteria</taxon>
        <taxon>Bacillati</taxon>
        <taxon>Actinomycetota</taxon>
        <taxon>Actinomycetes</taxon>
        <taxon>Propionibacteriales</taxon>
        <taxon>Nocardioidaceae</taxon>
        <taxon>Pimelobacter</taxon>
    </lineage>
</organism>
<dbReference type="OrthoDB" id="4774258at2"/>
<gene>
    <name evidence="1" type="ORF">KR76_02950</name>
</gene>
<dbReference type="KEGG" id="psim:KR76_02950"/>